<keyword evidence="5 11" id="KW-0853">WD repeat</keyword>
<dbReference type="InterPro" id="IPR036322">
    <property type="entry name" value="WD40_repeat_dom_sf"/>
</dbReference>
<dbReference type="PANTHER" id="PTHR19876:SF1">
    <property type="entry name" value="COATOMER SUBUNIT ALPHA"/>
    <property type="match status" value="1"/>
</dbReference>
<dbReference type="InterPro" id="IPR056176">
    <property type="entry name" value="TPR_COPA_B"/>
</dbReference>
<evidence type="ECO:0000256" key="1">
    <source>
        <dbReference type="ARBA" id="ARBA00004255"/>
    </source>
</evidence>
<evidence type="ECO:0000256" key="12">
    <source>
        <dbReference type="SAM" id="MobiDB-lite"/>
    </source>
</evidence>
<dbReference type="CDD" id="cd22948">
    <property type="entry name" value="Coatomer_WDAD_alpha"/>
    <property type="match status" value="1"/>
</dbReference>
<evidence type="ECO:0000256" key="2">
    <source>
        <dbReference type="ARBA" id="ARBA00004496"/>
    </source>
</evidence>
<dbReference type="AlphaFoldDB" id="A0A075AVG0"/>
<evidence type="ECO:0000313" key="17">
    <source>
        <dbReference type="Proteomes" id="UP000030755"/>
    </source>
</evidence>
<reference evidence="16 17" key="1">
    <citation type="journal article" date="2013" name="Curr. Biol.">
        <title>Shared signatures of parasitism and phylogenomics unite Cryptomycota and microsporidia.</title>
        <authorList>
            <person name="James T.Y."/>
            <person name="Pelin A."/>
            <person name="Bonen L."/>
            <person name="Ahrendt S."/>
            <person name="Sain D."/>
            <person name="Corradi N."/>
            <person name="Stajich J.E."/>
        </authorList>
    </citation>
    <scope>NUCLEOTIDE SEQUENCE [LARGE SCALE GENOMIC DNA]</scope>
    <source>
        <strain evidence="16 17">CSF55</strain>
    </source>
</reference>
<dbReference type="GO" id="GO:0030126">
    <property type="term" value="C:COPI vesicle coat"/>
    <property type="evidence" value="ECO:0007669"/>
    <property type="project" value="InterPro"/>
</dbReference>
<dbReference type="EMBL" id="KE560971">
    <property type="protein sequence ID" value="EPZ34248.1"/>
    <property type="molecule type" value="Genomic_DNA"/>
</dbReference>
<dbReference type="HOGENOM" id="CLU_007565_1_0_1"/>
<dbReference type="Gene3D" id="2.130.10.10">
    <property type="entry name" value="YVTN repeat-like/Quinoprotein amine dehydrogenase"/>
    <property type="match status" value="1"/>
</dbReference>
<evidence type="ECO:0000259" key="13">
    <source>
        <dbReference type="Pfam" id="PF04053"/>
    </source>
</evidence>
<dbReference type="PROSITE" id="PS00678">
    <property type="entry name" value="WD_REPEATS_1"/>
    <property type="match status" value="1"/>
</dbReference>
<feature type="domain" description="COPA/B TPR" evidence="15">
    <location>
        <begin position="593"/>
        <end position="734"/>
    </location>
</feature>
<evidence type="ECO:0000256" key="7">
    <source>
        <dbReference type="ARBA" id="ARBA00022892"/>
    </source>
</evidence>
<dbReference type="SUPFAM" id="SSF50978">
    <property type="entry name" value="WD40 repeat-like"/>
    <property type="match status" value="1"/>
</dbReference>
<dbReference type="OMA" id="EMTYQKQ"/>
<dbReference type="Pfam" id="PF00400">
    <property type="entry name" value="WD40"/>
    <property type="match status" value="6"/>
</dbReference>
<accession>A0A075AVG0</accession>
<feature type="domain" description="Coatomer alpha subunit C-terminal" evidence="14">
    <location>
        <begin position="884"/>
        <end position="1088"/>
    </location>
</feature>
<dbReference type="InterPro" id="IPR020472">
    <property type="entry name" value="WD40_PAC1"/>
</dbReference>
<evidence type="ECO:0000256" key="6">
    <source>
        <dbReference type="ARBA" id="ARBA00022737"/>
    </source>
</evidence>
<dbReference type="FunFam" id="1.25.40.470:FF:000002">
    <property type="entry name" value="Coatomer subunit alpha"/>
    <property type="match status" value="1"/>
</dbReference>
<evidence type="ECO:0000256" key="10">
    <source>
        <dbReference type="ARBA" id="ARBA00023136"/>
    </source>
</evidence>
<dbReference type="Proteomes" id="UP000030755">
    <property type="component" value="Unassembled WGS sequence"/>
</dbReference>
<dbReference type="InterPro" id="IPR050844">
    <property type="entry name" value="Coatomer_complex_subunit"/>
</dbReference>
<evidence type="ECO:0000256" key="5">
    <source>
        <dbReference type="ARBA" id="ARBA00022574"/>
    </source>
</evidence>
<dbReference type="PANTHER" id="PTHR19876">
    <property type="entry name" value="COATOMER"/>
    <property type="match status" value="1"/>
</dbReference>
<feature type="compositionally biased region" description="Basic and acidic residues" evidence="12">
    <location>
        <begin position="780"/>
        <end position="800"/>
    </location>
</feature>
<dbReference type="Pfam" id="PF06957">
    <property type="entry name" value="COPI_C"/>
    <property type="match status" value="1"/>
</dbReference>
<feature type="repeat" description="WD" evidence="11">
    <location>
        <begin position="133"/>
        <end position="174"/>
    </location>
</feature>
<keyword evidence="4" id="KW-0963">Cytoplasm</keyword>
<dbReference type="GO" id="GO:0005198">
    <property type="term" value="F:structural molecule activity"/>
    <property type="evidence" value="ECO:0007669"/>
    <property type="project" value="InterPro"/>
</dbReference>
<organism evidence="16 17">
    <name type="scientific">Rozella allomycis (strain CSF55)</name>
    <dbReference type="NCBI Taxonomy" id="988480"/>
    <lineage>
        <taxon>Eukaryota</taxon>
        <taxon>Fungi</taxon>
        <taxon>Fungi incertae sedis</taxon>
        <taxon>Cryptomycota</taxon>
        <taxon>Cryptomycota incertae sedis</taxon>
        <taxon>Rozella</taxon>
    </lineage>
</organism>
<dbReference type="InterPro" id="IPR006692">
    <property type="entry name" value="Beta-prop_COPA/B_2nd"/>
</dbReference>
<dbReference type="Gene3D" id="1.25.40.470">
    <property type="match status" value="1"/>
</dbReference>
<evidence type="ECO:0000259" key="14">
    <source>
        <dbReference type="Pfam" id="PF06957"/>
    </source>
</evidence>
<dbReference type="PROSITE" id="PS50082">
    <property type="entry name" value="WD_REPEATS_2"/>
    <property type="match status" value="5"/>
</dbReference>
<comment type="subcellular location">
    <subcellularLocation>
        <location evidence="2">Cytoplasm</location>
    </subcellularLocation>
    <subcellularLocation>
        <location evidence="1">Golgi apparatus membrane</location>
        <topology evidence="1">Peripheral membrane protein</topology>
        <orientation evidence="1">Cytoplasmic side</orientation>
    </subcellularLocation>
</comment>
<feature type="region of interest" description="Disordered" evidence="12">
    <location>
        <begin position="772"/>
        <end position="800"/>
    </location>
</feature>
<evidence type="ECO:0000256" key="8">
    <source>
        <dbReference type="ARBA" id="ARBA00022927"/>
    </source>
</evidence>
<keyword evidence="10" id="KW-0472">Membrane</keyword>
<dbReference type="PRINTS" id="PR00320">
    <property type="entry name" value="GPROTEINBRPT"/>
</dbReference>
<evidence type="ECO:0000256" key="11">
    <source>
        <dbReference type="PROSITE-ProRule" id="PRU00221"/>
    </source>
</evidence>
<dbReference type="InterPro" id="IPR015943">
    <property type="entry name" value="WD40/YVTN_repeat-like_dom_sf"/>
</dbReference>
<dbReference type="InterPro" id="IPR019775">
    <property type="entry name" value="WD40_repeat_CS"/>
</dbReference>
<dbReference type="GO" id="GO:0006888">
    <property type="term" value="P:endoplasmic reticulum to Golgi vesicle-mediated transport"/>
    <property type="evidence" value="ECO:0007669"/>
    <property type="project" value="TreeGrafter"/>
</dbReference>
<keyword evidence="9" id="KW-0333">Golgi apparatus</keyword>
<evidence type="ECO:0000313" key="16">
    <source>
        <dbReference type="EMBL" id="EPZ34248.1"/>
    </source>
</evidence>
<dbReference type="InterPro" id="IPR001680">
    <property type="entry name" value="WD40_rpt"/>
</dbReference>
<dbReference type="Pfam" id="PF04053">
    <property type="entry name" value="B-prop_COPA_B_2nd"/>
    <property type="match status" value="1"/>
</dbReference>
<keyword evidence="17" id="KW-1185">Reference proteome</keyword>
<keyword evidence="3" id="KW-0813">Transport</keyword>
<evidence type="ECO:0000256" key="3">
    <source>
        <dbReference type="ARBA" id="ARBA00022448"/>
    </source>
</evidence>
<proteinExistence type="predicted"/>
<dbReference type="Pfam" id="PF23953">
    <property type="entry name" value="TPR_COPA_B"/>
    <property type="match status" value="1"/>
</dbReference>
<sequence>MTTSSATLLQRFDTKSSRVKGVSFHPQRPWILASLHNGTIQLWDYRSRTLVDKFEEHQGPVRGVSFHSSQPLFVSGGDDFKIKQRRCLFTLNGHLDYIRSVFFHNEHPWIVSASDDQTIRIWNWQSRSCISVLAGHSHYVMCAQFHPTEALVVSASLDQTVRVWDINGLKNKNTKPAPRTMEERRFQQPVEMNSDCKFVLEGHDRGVNWAEFHATLPMIVTASDDRTVRLWRYSVDSFRGHTNNVSCAIFHPRAEYILSNGEDKSIRVWDMNKRSCVATCSMENFRFWVLSVHPSLNMFVAGHDGGMMSFKIERERPAVVFEDNKMIYVKDKFIRMINVDNGNDVVVGTIRETGKINNQPRKISYNGYEKTILISTQGNIDYVQLEENYREGLGSSEVKNIQGNSGVFVSKNKFCYFEGNKLIVRNVRNEIIKTIEMDNEIKDLASAATNQVVVIFNKMIKLIDLTNENVVGENEISGVKHVIWSHLNIFDKDLKKVCSFQEHSKLKSGIWRGNNLFLYSTLTHLKYATIYEDNESRMYLGYLNGDEVYCLDRKGEMKMMKVDLTECEFKLALQENKYEKMMEMINSGRLIGQSVISYLWKQGYPEIALMFVKEPKSRFELGIESGNLQVSFEAAEIINKEEFWHKLSQEALKQGNVNIYEICLQKIKNFEKLNFFYSISGNLEKLKKMKNVLNFDESLSYQNALLRGNILDQIEILKRNNQNALACLMAKNYGIEIEINQEKEKSIKVKDQLIVPPIPTFINSRDWPMKPQSELFSENDSERNDSERNEAKVERYDNESHTEYKADNTLDEFHDAMDGWGNVDLEEDLREAKEEKSLVPIHSILLGDYDRAMKLLREQIGAININKSLFPPRIKQGEKISSPYEFNKLIEMKNEALNLTTIGKFPESIFIFRKILNLIPLLSKNNSELKNLINECREYILGLSMEVKRKSISDLKENLELSSYFTLCNLNPSHLLLSCRSAMVSHFKSNNFIYASLFAKKLISLANGNDQIILQAKKVLSVCDKKNENAIQIDFDQSLSICSISFKLISDFITCPYCLAKANPCYNDNLCSICQIGGLGNKGSGLVLE</sequence>
<dbReference type="GO" id="GO:0006886">
    <property type="term" value="P:intracellular protein transport"/>
    <property type="evidence" value="ECO:0007669"/>
    <property type="project" value="InterPro"/>
</dbReference>
<feature type="domain" description="COPA/B second beta-propeller" evidence="13">
    <location>
        <begin position="332"/>
        <end position="552"/>
    </location>
</feature>
<protein>
    <submittedName>
        <fullName evidence="16">Coatomer, WD associated region domain-containing protein</fullName>
    </submittedName>
</protein>
<feature type="repeat" description="WD" evidence="11">
    <location>
        <begin position="200"/>
        <end position="231"/>
    </location>
</feature>
<feature type="repeat" description="WD" evidence="11">
    <location>
        <begin position="238"/>
        <end position="279"/>
    </location>
</feature>
<keyword evidence="8" id="KW-0653">Protein transport</keyword>
<dbReference type="GO" id="GO:0000139">
    <property type="term" value="C:Golgi membrane"/>
    <property type="evidence" value="ECO:0007669"/>
    <property type="project" value="UniProtKB-SubCell"/>
</dbReference>
<evidence type="ECO:0000259" key="15">
    <source>
        <dbReference type="Pfam" id="PF23953"/>
    </source>
</evidence>
<gene>
    <name evidence="16" type="ORF">O9G_001861</name>
</gene>
<dbReference type="InterPro" id="IPR010714">
    <property type="entry name" value="Coatomer_asu_C"/>
</dbReference>
<feature type="repeat" description="WD" evidence="11">
    <location>
        <begin position="91"/>
        <end position="132"/>
    </location>
</feature>
<name>A0A075AVG0_ROZAC</name>
<evidence type="ECO:0000256" key="9">
    <source>
        <dbReference type="ARBA" id="ARBA00023034"/>
    </source>
</evidence>
<keyword evidence="7" id="KW-0931">ER-Golgi transport</keyword>
<dbReference type="InterPro" id="IPR047312">
    <property type="entry name" value="Coatomer_alpha_WD-assoc_reg"/>
</dbReference>
<dbReference type="SMART" id="SM00320">
    <property type="entry name" value="WD40"/>
    <property type="match status" value="7"/>
</dbReference>
<keyword evidence="6" id="KW-0677">Repeat</keyword>
<dbReference type="STRING" id="988480.A0A075AVG0"/>
<dbReference type="PROSITE" id="PS50294">
    <property type="entry name" value="WD_REPEATS_REGION"/>
    <property type="match status" value="4"/>
</dbReference>
<evidence type="ECO:0000256" key="4">
    <source>
        <dbReference type="ARBA" id="ARBA00022490"/>
    </source>
</evidence>
<dbReference type="OrthoDB" id="10261470at2759"/>
<dbReference type="GO" id="GO:0006890">
    <property type="term" value="P:retrograde vesicle-mediated transport, Golgi to endoplasmic reticulum"/>
    <property type="evidence" value="ECO:0007669"/>
    <property type="project" value="TreeGrafter"/>
</dbReference>
<dbReference type="GO" id="GO:0006891">
    <property type="term" value="P:intra-Golgi vesicle-mediated transport"/>
    <property type="evidence" value="ECO:0007669"/>
    <property type="project" value="TreeGrafter"/>
</dbReference>
<dbReference type="CDD" id="cd00200">
    <property type="entry name" value="WD40"/>
    <property type="match status" value="1"/>
</dbReference>
<feature type="repeat" description="WD" evidence="11">
    <location>
        <begin position="12"/>
        <end position="53"/>
    </location>
</feature>